<gene>
    <name evidence="6" type="ORF">E4Z66_07060</name>
</gene>
<dbReference type="CDD" id="cd08494">
    <property type="entry name" value="PBP2_NikA_DppA_OppA_like_6"/>
    <property type="match status" value="1"/>
</dbReference>
<dbReference type="Gene3D" id="3.10.105.10">
    <property type="entry name" value="Dipeptide-binding Protein, Domain 3"/>
    <property type="match status" value="1"/>
</dbReference>
<dbReference type="InterPro" id="IPR000914">
    <property type="entry name" value="SBP_5_dom"/>
</dbReference>
<evidence type="ECO:0000313" key="6">
    <source>
        <dbReference type="EMBL" id="THH36702.1"/>
    </source>
</evidence>
<reference evidence="6 7" key="1">
    <citation type="submission" date="2019-04" db="EMBL/GenBank/DDBJ databases">
        <title>Shimia ponticola sp. nov., isolated from seawater.</title>
        <authorList>
            <person name="Kim Y.-O."/>
            <person name="Yoon J.-H."/>
        </authorList>
    </citation>
    <scope>NUCLEOTIDE SEQUENCE [LARGE SCALE GENOMIC DNA]</scope>
    <source>
        <strain evidence="6 7">MYP11</strain>
    </source>
</reference>
<name>A0A4S4NBE1_9RHOB</name>
<proteinExistence type="inferred from homology"/>
<dbReference type="Pfam" id="PF00496">
    <property type="entry name" value="SBP_bac_5"/>
    <property type="match status" value="1"/>
</dbReference>
<evidence type="ECO:0000313" key="7">
    <source>
        <dbReference type="Proteomes" id="UP000306602"/>
    </source>
</evidence>
<dbReference type="Proteomes" id="UP000306602">
    <property type="component" value="Unassembled WGS sequence"/>
</dbReference>
<dbReference type="OrthoDB" id="9803988at2"/>
<dbReference type="Gene3D" id="3.40.190.10">
    <property type="entry name" value="Periplasmic binding protein-like II"/>
    <property type="match status" value="1"/>
</dbReference>
<dbReference type="SUPFAM" id="SSF53850">
    <property type="entry name" value="Periplasmic binding protein-like II"/>
    <property type="match status" value="1"/>
</dbReference>
<keyword evidence="7" id="KW-1185">Reference proteome</keyword>
<dbReference type="GO" id="GO:0015833">
    <property type="term" value="P:peptide transport"/>
    <property type="evidence" value="ECO:0007669"/>
    <property type="project" value="TreeGrafter"/>
</dbReference>
<dbReference type="GO" id="GO:1904680">
    <property type="term" value="F:peptide transmembrane transporter activity"/>
    <property type="evidence" value="ECO:0007669"/>
    <property type="project" value="TreeGrafter"/>
</dbReference>
<evidence type="ECO:0000256" key="1">
    <source>
        <dbReference type="ARBA" id="ARBA00004418"/>
    </source>
</evidence>
<evidence type="ECO:0000256" key="3">
    <source>
        <dbReference type="ARBA" id="ARBA00022729"/>
    </source>
</evidence>
<comment type="caution">
    <text evidence="6">The sequence shown here is derived from an EMBL/GenBank/DDBJ whole genome shotgun (WGS) entry which is preliminary data.</text>
</comment>
<dbReference type="RefSeq" id="WP_136462303.1">
    <property type="nucleotide sequence ID" value="NZ_SRKY01000002.1"/>
</dbReference>
<dbReference type="InterPro" id="IPR030678">
    <property type="entry name" value="Peptide/Ni-bd"/>
</dbReference>
<accession>A0A4S4NBE1</accession>
<feature type="domain" description="Solute-binding protein family 5" evidence="5">
    <location>
        <begin position="69"/>
        <end position="400"/>
    </location>
</feature>
<dbReference type="PANTHER" id="PTHR30290:SF38">
    <property type="entry name" value="D,D-DIPEPTIDE-BINDING PERIPLASMIC PROTEIN DDPA-RELATED"/>
    <property type="match status" value="1"/>
</dbReference>
<feature type="chain" id="PRO_5020473336" evidence="4">
    <location>
        <begin position="24"/>
        <end position="492"/>
    </location>
</feature>
<dbReference type="PANTHER" id="PTHR30290">
    <property type="entry name" value="PERIPLASMIC BINDING COMPONENT OF ABC TRANSPORTER"/>
    <property type="match status" value="1"/>
</dbReference>
<feature type="signal peptide" evidence="4">
    <location>
        <begin position="1"/>
        <end position="23"/>
    </location>
</feature>
<dbReference type="GO" id="GO:0043190">
    <property type="term" value="C:ATP-binding cassette (ABC) transporter complex"/>
    <property type="evidence" value="ECO:0007669"/>
    <property type="project" value="InterPro"/>
</dbReference>
<protein>
    <submittedName>
        <fullName evidence="6">ABC transporter substrate-binding protein</fullName>
    </submittedName>
</protein>
<sequence length="492" mass="53588">MTTLRFTCLAAAFAVGLTAPGFAQSTLRIGLQQEPTVLDPTSDATASIDGMLAQNVFESLTVVDETGAVHPQLATTWEISDDGLTYTFKLVEGATFHDGTSLDAEDVKFSFDRAMAEDSTNPSKGIFEPIESVTVIDPATVEIKLTRKDAFFLFNLAQGDASIIAPESVDANATTPIGTGPFKFDGWTRGDRLTLIKYEDHRAASDVAIDKVEFRFIADPAAATAALMAEELDAFPGFPAPELLEQFEADPRFKVVVGSTEGEVILALNNARAPFDKIEARQAVSHAINRDEIIDGAMYGKAVPIGSFYPPHGPAYVDLTGLYPHDSEKAKELFTSAGVAGSEITLRVPPFPYATRSGEIVQAELAKAGVTVKVENVEWGFWIDEVYKKKNYDMTIIAHTSPNDLSNFARGKDYFYGFQSDDFDALWNAIKTETDTDTRMGLLKDAQNFVADNAIHAFLFQLPKLGIYRANVDGFWAASPVLYQPLSAVTIK</sequence>
<keyword evidence="3 4" id="KW-0732">Signal</keyword>
<evidence type="ECO:0000259" key="5">
    <source>
        <dbReference type="Pfam" id="PF00496"/>
    </source>
</evidence>
<dbReference type="EMBL" id="SRKY01000002">
    <property type="protein sequence ID" value="THH36702.1"/>
    <property type="molecule type" value="Genomic_DNA"/>
</dbReference>
<organism evidence="6 7">
    <name type="scientific">Aliishimia ponticola</name>
    <dbReference type="NCBI Taxonomy" id="2499833"/>
    <lineage>
        <taxon>Bacteria</taxon>
        <taxon>Pseudomonadati</taxon>
        <taxon>Pseudomonadota</taxon>
        <taxon>Alphaproteobacteria</taxon>
        <taxon>Rhodobacterales</taxon>
        <taxon>Paracoccaceae</taxon>
        <taxon>Aliishimia</taxon>
    </lineage>
</organism>
<evidence type="ECO:0000256" key="2">
    <source>
        <dbReference type="ARBA" id="ARBA00005695"/>
    </source>
</evidence>
<evidence type="ECO:0000256" key="4">
    <source>
        <dbReference type="SAM" id="SignalP"/>
    </source>
</evidence>
<dbReference type="GO" id="GO:0030288">
    <property type="term" value="C:outer membrane-bounded periplasmic space"/>
    <property type="evidence" value="ECO:0007669"/>
    <property type="project" value="UniProtKB-ARBA"/>
</dbReference>
<dbReference type="PIRSF" id="PIRSF002741">
    <property type="entry name" value="MppA"/>
    <property type="match status" value="1"/>
</dbReference>
<dbReference type="AlphaFoldDB" id="A0A4S4NBE1"/>
<comment type="subcellular location">
    <subcellularLocation>
        <location evidence="1">Periplasm</location>
    </subcellularLocation>
</comment>
<comment type="similarity">
    <text evidence="2">Belongs to the bacterial solute-binding protein 5 family.</text>
</comment>
<dbReference type="InterPro" id="IPR039424">
    <property type="entry name" value="SBP_5"/>
</dbReference>